<evidence type="ECO:0000259" key="4">
    <source>
        <dbReference type="Pfam" id="PF00294"/>
    </source>
</evidence>
<dbReference type="OrthoDB" id="9813569at2"/>
<dbReference type="RefSeq" id="WP_129461203.1">
    <property type="nucleotide sequence ID" value="NZ_SBKN01000003.1"/>
</dbReference>
<proteinExistence type="inferred from homology"/>
<evidence type="ECO:0000256" key="3">
    <source>
        <dbReference type="ARBA" id="ARBA00022777"/>
    </source>
</evidence>
<dbReference type="InterPro" id="IPR011611">
    <property type="entry name" value="PfkB_dom"/>
</dbReference>
<dbReference type="GO" id="GO:0016301">
    <property type="term" value="F:kinase activity"/>
    <property type="evidence" value="ECO:0007669"/>
    <property type="project" value="UniProtKB-KW"/>
</dbReference>
<dbReference type="Gene3D" id="3.40.1190.20">
    <property type="match status" value="1"/>
</dbReference>
<keyword evidence="2" id="KW-0808">Transferase</keyword>
<comment type="caution">
    <text evidence="5">The sequence shown here is derived from an EMBL/GenBank/DDBJ whole genome shotgun (WGS) entry which is preliminary data.</text>
</comment>
<dbReference type="EMBL" id="SBKN01000003">
    <property type="protein sequence ID" value="RXR22973.1"/>
    <property type="molecule type" value="Genomic_DNA"/>
</dbReference>
<dbReference type="SUPFAM" id="SSF53613">
    <property type="entry name" value="Ribokinase-like"/>
    <property type="match status" value="1"/>
</dbReference>
<comment type="similarity">
    <text evidence="1">Belongs to the carbohydrate kinase PfkB family.</text>
</comment>
<evidence type="ECO:0000256" key="2">
    <source>
        <dbReference type="ARBA" id="ARBA00022679"/>
    </source>
</evidence>
<protein>
    <submittedName>
        <fullName evidence="5">Carbohydrate kinase</fullName>
    </submittedName>
</protein>
<dbReference type="PROSITE" id="PS00583">
    <property type="entry name" value="PFKB_KINASES_1"/>
    <property type="match status" value="1"/>
</dbReference>
<dbReference type="PANTHER" id="PTHR43085">
    <property type="entry name" value="HEXOKINASE FAMILY MEMBER"/>
    <property type="match status" value="1"/>
</dbReference>
<sequence>MKKVVCFGEILWDVLPTGAIAGGAPMNVAIRLQSLGVSSQIISRRGNDSLGEELIAILANKGVSTALIQTDSDLKTGEVLVHLDEKGHASYEIVYPVAWDKIAVEDVAIEAVHQSDAFVFGSLATRDETSKASLLTYLKHAKYKVFDVNIRPPYYDIDDLAALMIHADLLKLNDDELFEVCPALGSGHHTLEGHIQFLSNYTGVESICVTLGAKGAVFYTQQKFYYSPGFAVEVVDTIGAGDSFLAGLLSVFLNENNPQKAVTFGCAIGALVAGKKGANPELSQREIELFITQQK</sequence>
<name>A0A4Q1K961_9FLAO</name>
<dbReference type="PROSITE" id="PS00584">
    <property type="entry name" value="PFKB_KINASES_2"/>
    <property type="match status" value="1"/>
</dbReference>
<dbReference type="InterPro" id="IPR050306">
    <property type="entry name" value="PfkB_Carbo_kinase"/>
</dbReference>
<evidence type="ECO:0000256" key="1">
    <source>
        <dbReference type="ARBA" id="ARBA00010688"/>
    </source>
</evidence>
<evidence type="ECO:0000313" key="5">
    <source>
        <dbReference type="EMBL" id="RXR22973.1"/>
    </source>
</evidence>
<evidence type="ECO:0000313" key="6">
    <source>
        <dbReference type="Proteomes" id="UP000289857"/>
    </source>
</evidence>
<dbReference type="Proteomes" id="UP000289857">
    <property type="component" value="Unassembled WGS sequence"/>
</dbReference>
<dbReference type="InterPro" id="IPR029056">
    <property type="entry name" value="Ribokinase-like"/>
</dbReference>
<dbReference type="InterPro" id="IPR002173">
    <property type="entry name" value="Carboh/pur_kinase_PfkB_CS"/>
</dbReference>
<reference evidence="6" key="1">
    <citation type="submission" date="2019-01" db="EMBL/GenBank/DDBJ databases">
        <title>Cytophagaceae bacterium strain CAR-16.</title>
        <authorList>
            <person name="Chen W.-M."/>
        </authorList>
    </citation>
    <scope>NUCLEOTIDE SEQUENCE [LARGE SCALE GENOMIC DNA]</scope>
    <source>
        <strain evidence="6">WWJ-16</strain>
    </source>
</reference>
<dbReference type="CDD" id="cd01167">
    <property type="entry name" value="bac_FRK"/>
    <property type="match status" value="1"/>
</dbReference>
<keyword evidence="3 5" id="KW-0418">Kinase</keyword>
<feature type="domain" description="Carbohydrate kinase PfkB" evidence="4">
    <location>
        <begin position="20"/>
        <end position="281"/>
    </location>
</feature>
<gene>
    <name evidence="5" type="ORF">EQG61_06995</name>
</gene>
<dbReference type="PANTHER" id="PTHR43085:SF57">
    <property type="entry name" value="CARBOHYDRATE KINASE PFKB DOMAIN-CONTAINING PROTEIN"/>
    <property type="match status" value="1"/>
</dbReference>
<accession>A0A4Q1K961</accession>
<keyword evidence="6" id="KW-1185">Reference proteome</keyword>
<dbReference type="Pfam" id="PF00294">
    <property type="entry name" value="PfkB"/>
    <property type="match status" value="1"/>
</dbReference>
<organism evidence="5 6">
    <name type="scientific">Flavobacterium stagni</name>
    <dbReference type="NCBI Taxonomy" id="2506421"/>
    <lineage>
        <taxon>Bacteria</taxon>
        <taxon>Pseudomonadati</taxon>
        <taxon>Bacteroidota</taxon>
        <taxon>Flavobacteriia</taxon>
        <taxon>Flavobacteriales</taxon>
        <taxon>Flavobacteriaceae</taxon>
        <taxon>Flavobacterium</taxon>
    </lineage>
</organism>
<dbReference type="AlphaFoldDB" id="A0A4Q1K961"/>